<name>A0A2P2J2E9_RHIMU</name>
<accession>A0A2P2J2E9</accession>
<dbReference type="AlphaFoldDB" id="A0A2P2J2E9"/>
<reference evidence="1" key="1">
    <citation type="submission" date="2018-02" db="EMBL/GenBank/DDBJ databases">
        <title>Rhizophora mucronata_Transcriptome.</title>
        <authorList>
            <person name="Meera S.P."/>
            <person name="Sreeshan A."/>
            <person name="Augustine A."/>
        </authorList>
    </citation>
    <scope>NUCLEOTIDE SEQUENCE</scope>
    <source>
        <tissue evidence="1">Leaf</tissue>
    </source>
</reference>
<organism evidence="1">
    <name type="scientific">Rhizophora mucronata</name>
    <name type="common">Asiatic mangrove</name>
    <dbReference type="NCBI Taxonomy" id="61149"/>
    <lineage>
        <taxon>Eukaryota</taxon>
        <taxon>Viridiplantae</taxon>
        <taxon>Streptophyta</taxon>
        <taxon>Embryophyta</taxon>
        <taxon>Tracheophyta</taxon>
        <taxon>Spermatophyta</taxon>
        <taxon>Magnoliopsida</taxon>
        <taxon>eudicotyledons</taxon>
        <taxon>Gunneridae</taxon>
        <taxon>Pentapetalae</taxon>
        <taxon>rosids</taxon>
        <taxon>fabids</taxon>
        <taxon>Malpighiales</taxon>
        <taxon>Rhizophoraceae</taxon>
        <taxon>Rhizophora</taxon>
    </lineage>
</organism>
<proteinExistence type="predicted"/>
<dbReference type="EMBL" id="GGEC01007165">
    <property type="protein sequence ID" value="MBW87648.1"/>
    <property type="molecule type" value="Transcribed_RNA"/>
</dbReference>
<protein>
    <submittedName>
        <fullName evidence="1">Uncharacterized protein</fullName>
    </submittedName>
</protein>
<evidence type="ECO:0000313" key="1">
    <source>
        <dbReference type="EMBL" id="MBW87648.1"/>
    </source>
</evidence>
<sequence length="27" mass="3307">MVEMSTNLMMKYHITWFRLKRGIDCSD</sequence>